<dbReference type="PANTHER" id="PTHR30437:SF6">
    <property type="entry name" value="TRANSCRIPTION ELONGATION FACTOR GREB"/>
    <property type="match status" value="1"/>
</dbReference>
<evidence type="ECO:0000313" key="4">
    <source>
        <dbReference type="Proteomes" id="UP001139971"/>
    </source>
</evidence>
<gene>
    <name evidence="3" type="ORF">OD750_024365</name>
</gene>
<dbReference type="GO" id="GO:0003677">
    <property type="term" value="F:DNA binding"/>
    <property type="evidence" value="ECO:0007669"/>
    <property type="project" value="InterPro"/>
</dbReference>
<dbReference type="GO" id="GO:0003746">
    <property type="term" value="F:translation elongation factor activity"/>
    <property type="evidence" value="ECO:0007669"/>
    <property type="project" value="UniProtKB-KW"/>
</dbReference>
<protein>
    <submittedName>
        <fullName evidence="3">GreA/GreB family elongation factor</fullName>
    </submittedName>
</protein>
<feature type="region of interest" description="Disordered" evidence="1">
    <location>
        <begin position="1"/>
        <end position="22"/>
    </location>
</feature>
<proteinExistence type="predicted"/>
<feature type="domain" description="Transcription elongation factor GreA/GreB C-terminal" evidence="2">
    <location>
        <begin position="88"/>
        <end position="161"/>
    </location>
</feature>
<dbReference type="FunFam" id="3.10.50.30:FF:000001">
    <property type="entry name" value="Transcription elongation factor GreA"/>
    <property type="match status" value="1"/>
</dbReference>
<dbReference type="RefSeq" id="WP_263541224.1">
    <property type="nucleotide sequence ID" value="NZ_JAOVZO020000020.1"/>
</dbReference>
<dbReference type="EMBL" id="JAOVZO020000020">
    <property type="protein sequence ID" value="MDC8015673.1"/>
    <property type="molecule type" value="Genomic_DNA"/>
</dbReference>
<dbReference type="AlphaFoldDB" id="A0A9X4BKF6"/>
<evidence type="ECO:0000313" key="3">
    <source>
        <dbReference type="EMBL" id="MDC8015673.1"/>
    </source>
</evidence>
<evidence type="ECO:0000259" key="2">
    <source>
        <dbReference type="Pfam" id="PF01272"/>
    </source>
</evidence>
<dbReference type="GO" id="GO:0032784">
    <property type="term" value="P:regulation of DNA-templated transcription elongation"/>
    <property type="evidence" value="ECO:0007669"/>
    <property type="project" value="InterPro"/>
</dbReference>
<dbReference type="Proteomes" id="UP001139971">
    <property type="component" value="Unassembled WGS sequence"/>
</dbReference>
<dbReference type="PIRSF" id="PIRSF006092">
    <property type="entry name" value="GreA_GreB"/>
    <property type="match status" value="1"/>
</dbReference>
<organism evidence="3 4">
    <name type="scientific">Tahibacter soli</name>
    <dbReference type="NCBI Taxonomy" id="2983605"/>
    <lineage>
        <taxon>Bacteria</taxon>
        <taxon>Pseudomonadati</taxon>
        <taxon>Pseudomonadota</taxon>
        <taxon>Gammaproteobacteria</taxon>
        <taxon>Lysobacterales</taxon>
        <taxon>Rhodanobacteraceae</taxon>
        <taxon>Tahibacter</taxon>
    </lineage>
</organism>
<accession>A0A9X4BKF6</accession>
<dbReference type="SUPFAM" id="SSF54534">
    <property type="entry name" value="FKBP-like"/>
    <property type="match status" value="1"/>
</dbReference>
<dbReference type="GO" id="GO:0070063">
    <property type="term" value="F:RNA polymerase binding"/>
    <property type="evidence" value="ECO:0007669"/>
    <property type="project" value="InterPro"/>
</dbReference>
<reference evidence="3" key="1">
    <citation type="submission" date="2023-02" db="EMBL/GenBank/DDBJ databases">
        <title>Tahibacter soli sp. nov. isolated from soil.</title>
        <authorList>
            <person name="Baek J.H."/>
            <person name="Lee J.K."/>
            <person name="Choi D.G."/>
            <person name="Jeon C.O."/>
        </authorList>
    </citation>
    <scope>NUCLEOTIDE SEQUENCE</scope>
    <source>
        <strain evidence="3">BL</strain>
    </source>
</reference>
<evidence type="ECO:0000256" key="1">
    <source>
        <dbReference type="SAM" id="MobiDB-lite"/>
    </source>
</evidence>
<dbReference type="Gene3D" id="3.10.50.30">
    <property type="entry name" value="Transcription elongation factor, GreA/GreB, C-terminal domain"/>
    <property type="match status" value="1"/>
</dbReference>
<dbReference type="PANTHER" id="PTHR30437">
    <property type="entry name" value="TRANSCRIPTION ELONGATION FACTOR GREA"/>
    <property type="match status" value="1"/>
</dbReference>
<dbReference type="InterPro" id="IPR036953">
    <property type="entry name" value="GreA/GreB_C_sf"/>
</dbReference>
<dbReference type="GO" id="GO:0006354">
    <property type="term" value="P:DNA-templated transcription elongation"/>
    <property type="evidence" value="ECO:0007669"/>
    <property type="project" value="TreeGrafter"/>
</dbReference>
<comment type="caution">
    <text evidence="3">The sequence shown here is derived from an EMBL/GenBank/DDBJ whole genome shotgun (WGS) entry which is preliminary data.</text>
</comment>
<keyword evidence="4" id="KW-1185">Reference proteome</keyword>
<dbReference type="InterPro" id="IPR023459">
    <property type="entry name" value="Tscrpt_elong_fac_GreA/B_fam"/>
</dbReference>
<keyword evidence="3" id="KW-0648">Protein biosynthesis</keyword>
<keyword evidence="3" id="KW-0251">Elongation factor</keyword>
<dbReference type="InterPro" id="IPR001437">
    <property type="entry name" value="Tscrpt_elong_fac_GreA/B_C"/>
</dbReference>
<dbReference type="Pfam" id="PF01272">
    <property type="entry name" value="GreA_GreB"/>
    <property type="match status" value="1"/>
</dbReference>
<name>A0A9X4BKF6_9GAMM</name>
<sequence length="167" mass="18325">MSRAFVKDGDGDEAFDLPELPLSPHPNYVTPRGLALLEARRADAAQRRAAIDPDAVDARLERAQIDREIRWLDARIGAAMPVTSAGKPHDRVSFGAIVRVVDDDGRELVYRIVGEDEADPEHGRISWISPLARALDRARVGDSVVWKRPAGDLAVEVLAIEFADEPA</sequence>